<keyword evidence="2" id="KW-0378">Hydrolase</keyword>
<dbReference type="InterPro" id="IPR023214">
    <property type="entry name" value="HAD_sf"/>
</dbReference>
<dbReference type="SFLD" id="SFLDG01129">
    <property type="entry name" value="C1.5:_HAD__Beta-PGM__Phosphata"/>
    <property type="match status" value="2"/>
</dbReference>
<dbReference type="GO" id="GO:0005829">
    <property type="term" value="C:cytosol"/>
    <property type="evidence" value="ECO:0007669"/>
    <property type="project" value="TreeGrafter"/>
</dbReference>
<reference evidence="2 3" key="1">
    <citation type="submission" date="2020-04" db="EMBL/GenBank/DDBJ databases">
        <title>Nesterenkonia sp. nov., isolated from marine sediment.</title>
        <authorList>
            <person name="Zhang G."/>
        </authorList>
    </citation>
    <scope>NUCLEOTIDE SEQUENCE [LARGE SCALE GENOMIC DNA]</scope>
    <source>
        <strain evidence="2 3">MY13</strain>
    </source>
</reference>
<evidence type="ECO:0000256" key="1">
    <source>
        <dbReference type="SAM" id="MobiDB-lite"/>
    </source>
</evidence>
<dbReference type="Proteomes" id="UP000523139">
    <property type="component" value="Unassembled WGS sequence"/>
</dbReference>
<dbReference type="InterPro" id="IPR050155">
    <property type="entry name" value="HAD-like_hydrolase_sf"/>
</dbReference>
<dbReference type="AlphaFoldDB" id="A0A7X8THW7"/>
<dbReference type="InterPro" id="IPR006439">
    <property type="entry name" value="HAD-SF_hydro_IA"/>
</dbReference>
<name>A0A7X8THW7_9MICC</name>
<evidence type="ECO:0000313" key="2">
    <source>
        <dbReference type="EMBL" id="NLS09035.1"/>
    </source>
</evidence>
<accession>A0A7X8THW7</accession>
<dbReference type="InterPro" id="IPR036412">
    <property type="entry name" value="HAD-like_sf"/>
</dbReference>
<evidence type="ECO:0000313" key="3">
    <source>
        <dbReference type="Proteomes" id="UP000523139"/>
    </source>
</evidence>
<dbReference type="SFLD" id="SFLDS00003">
    <property type="entry name" value="Haloacid_Dehalogenase"/>
    <property type="match status" value="2"/>
</dbReference>
<comment type="caution">
    <text evidence="2">The sequence shown here is derived from an EMBL/GenBank/DDBJ whole genome shotgun (WGS) entry which is preliminary data.</text>
</comment>
<dbReference type="GO" id="GO:0006281">
    <property type="term" value="P:DNA repair"/>
    <property type="evidence" value="ECO:0007669"/>
    <property type="project" value="TreeGrafter"/>
</dbReference>
<gene>
    <name evidence="2" type="ORF">HGQ17_03265</name>
</gene>
<dbReference type="PANTHER" id="PTHR43434">
    <property type="entry name" value="PHOSPHOGLYCOLATE PHOSPHATASE"/>
    <property type="match status" value="1"/>
</dbReference>
<protein>
    <submittedName>
        <fullName evidence="2">HAD-IA family hydrolase</fullName>
    </submittedName>
</protein>
<feature type="compositionally biased region" description="Polar residues" evidence="1">
    <location>
        <begin position="274"/>
        <end position="284"/>
    </location>
</feature>
<dbReference type="Gene3D" id="1.10.150.720">
    <property type="entry name" value="Haloacid dehalogenase-like hydrolase"/>
    <property type="match status" value="1"/>
</dbReference>
<dbReference type="Pfam" id="PF00702">
    <property type="entry name" value="Hydrolase"/>
    <property type="match status" value="2"/>
</dbReference>
<dbReference type="InterPro" id="IPR044924">
    <property type="entry name" value="HAD-SF_hydro_IA_REG-2-like_cap"/>
</dbReference>
<dbReference type="CDD" id="cd01427">
    <property type="entry name" value="HAD_like"/>
    <property type="match status" value="1"/>
</dbReference>
<dbReference type="PANTHER" id="PTHR43434:SF19">
    <property type="entry name" value="PHOSPHONOACETALDEHYDE HYDROLASE"/>
    <property type="match status" value="1"/>
</dbReference>
<dbReference type="NCBIfam" id="TIGR01549">
    <property type="entry name" value="HAD-SF-IA-v1"/>
    <property type="match status" value="2"/>
</dbReference>
<dbReference type="Gene3D" id="3.40.50.1000">
    <property type="entry name" value="HAD superfamily/HAD-like"/>
    <property type="match status" value="2"/>
</dbReference>
<dbReference type="GO" id="GO:0008967">
    <property type="term" value="F:phosphoglycolate phosphatase activity"/>
    <property type="evidence" value="ECO:0007669"/>
    <property type="project" value="TreeGrafter"/>
</dbReference>
<dbReference type="RefSeq" id="WP_168886538.1">
    <property type="nucleotide sequence ID" value="NZ_JABAHY010000002.1"/>
</dbReference>
<keyword evidence="3" id="KW-1185">Reference proteome</keyword>
<dbReference type="EMBL" id="JABAHY010000002">
    <property type="protein sequence ID" value="NLS09035.1"/>
    <property type="molecule type" value="Genomic_DNA"/>
</dbReference>
<feature type="region of interest" description="Disordered" evidence="1">
    <location>
        <begin position="267"/>
        <end position="288"/>
    </location>
</feature>
<organism evidence="2 3">
    <name type="scientific">Nesterenkonia sedimenti</name>
    <dbReference type="NCBI Taxonomy" id="1463632"/>
    <lineage>
        <taxon>Bacteria</taxon>
        <taxon>Bacillati</taxon>
        <taxon>Actinomycetota</taxon>
        <taxon>Actinomycetes</taxon>
        <taxon>Micrococcales</taxon>
        <taxon>Micrococcaceae</taxon>
        <taxon>Nesterenkonia</taxon>
    </lineage>
</organism>
<proteinExistence type="predicted"/>
<sequence length="548" mass="59161">MPATIATATTGLDRAPKGLLLDFGGVIILTQKRPEGRAEFAAKLQARLQNAGIEIDAEVLEGCLAAGATALKHWKHASSRRRLPRELTVEEILGEFYFGDLPEPARLMLTTDGAELLDEMSTALTDHNIRPGARELIDYAQAHGIALGVVSNAHSGRAHRRILTELGIHDAFGVQIYSDEAGIRKPHPQMLGRAAAALGVDLADCWYVGDTMDRDLVAGRRSEVGAVVLTRSQHTHEPPFPINDEPEAVVEDPAELLTLLQEVTEKTDDGAPGQPQSNGTTSAGTGQGVRVHLPSGLRNKVILLDHGGVVSHSTKPAQPFAAAGQQLETVLTKAGCPVTAGRGLEIILAAHEQYKQHKTEVDENEAYREITARQYWGEFTAAAEITEQQRQALLAEADQLQLALYHAKSEKTEREGIRQLLEHCSETGRRVVVVSNTICGTGVRSIIRGYGLGEHIAGWVCSDEYGLKKPHPQIFEYALAMAGAAPEEAVMIGDKPFNDAFGAAQLGIGRRIITRGGSGTDEEIRHGQNQGWITDVVETPGQIPDLLI</sequence>
<dbReference type="SUPFAM" id="SSF56784">
    <property type="entry name" value="HAD-like"/>
    <property type="match status" value="2"/>
</dbReference>